<protein>
    <submittedName>
        <fullName evidence="1">Uncharacterized protein</fullName>
    </submittedName>
</protein>
<dbReference type="AlphaFoldDB" id="A0AAU7NXC5"/>
<dbReference type="KEGG" id="mech:Q9L42_005825"/>
<proteinExistence type="predicted"/>
<organism evidence="1 2">
    <name type="scientific">Methylomarinum roseum</name>
    <dbReference type="NCBI Taxonomy" id="3067653"/>
    <lineage>
        <taxon>Bacteria</taxon>
        <taxon>Pseudomonadati</taxon>
        <taxon>Pseudomonadota</taxon>
        <taxon>Gammaproteobacteria</taxon>
        <taxon>Methylococcales</taxon>
        <taxon>Methylococcaceae</taxon>
        <taxon>Methylomarinum</taxon>
    </lineage>
</organism>
<evidence type="ECO:0000313" key="1">
    <source>
        <dbReference type="EMBL" id="XBS21642.1"/>
    </source>
</evidence>
<name>A0AAU7NXC5_9GAMM</name>
<evidence type="ECO:0000313" key="2">
    <source>
        <dbReference type="Proteomes" id="UP001225378"/>
    </source>
</evidence>
<gene>
    <name evidence="1" type="ORF">Q9L42_005825</name>
</gene>
<sequence length="94" mass="10779">MADRFLKMSPQQMKAVLDEIAKKIPKEIHIEHIYDGKEDPCNDAYLTYQAAGILGMDLALQGKREFAQNLIDSNLYQLSKKKLKLSTFDSKLNF</sequence>
<accession>A0AAU7NXC5</accession>
<reference evidence="1 2" key="1">
    <citation type="journal article" date="2024" name="Microbiology">
        <title>Methylomarinum rosea sp. nov., a novel halophilic methanotrophic bacterium from the hypersaline Lake Elton.</title>
        <authorList>
            <person name="Suleimanov R.Z."/>
            <person name="Oshkin I.Y."/>
            <person name="Danilova O.V."/>
            <person name="Suzina N.E."/>
            <person name="Dedysh S.N."/>
        </authorList>
    </citation>
    <scope>NUCLEOTIDE SEQUENCE [LARGE SCALE GENOMIC DNA]</scope>
    <source>
        <strain evidence="1 2">Ch1-1</strain>
    </source>
</reference>
<dbReference type="RefSeq" id="WP_349432267.1">
    <property type="nucleotide sequence ID" value="NZ_CP157743.1"/>
</dbReference>
<dbReference type="EMBL" id="CP157743">
    <property type="protein sequence ID" value="XBS21642.1"/>
    <property type="molecule type" value="Genomic_DNA"/>
</dbReference>
<dbReference type="Proteomes" id="UP001225378">
    <property type="component" value="Chromosome"/>
</dbReference>
<keyword evidence="2" id="KW-1185">Reference proteome</keyword>